<evidence type="ECO:0000259" key="2">
    <source>
        <dbReference type="Pfam" id="PF13962"/>
    </source>
</evidence>
<dbReference type="OrthoDB" id="1193823at2759"/>
<sequence>MEENLNIPEAQREDINIQSEAQRQDVNIQRLNDAAERGDINMFENLIEEDPFILQRIDSVPYIQTPLHIAAANGQTHFAMEILSWKSSFFSKFNLEGLSPIHVALKNGKRNVALQLLDANRDQIPCVDRWRIVPIHYVAEQGNIDLLRRFLSASPQSIQDVTTKRETVLHIALKHDKLDTFRYLVRHLQTGQYEGASKQETKILNWKDVEGNTILHIAVVKLLINCGVDVNIMNSDDLTALDILDSEVDNQVGRMLVAAGATSKASSSAQVNVAINSEDDRFSTILSFEERVITSIVRFKRDIENDKRNALLVIVVLIATVTYQASITPPGGVWQDSNSSSATQVHHHPEVLKKSSVRKKEGVTNGKNSVLGVYTLRVQNFFSWKDDVLPLLLYQCGKRINSGNHCNGQLEDVLQPLCEFWDPSKQFDEIPIRWQFLLSFVIICYSL</sequence>
<dbReference type="Pfam" id="PF13962">
    <property type="entry name" value="PGG"/>
    <property type="match status" value="1"/>
</dbReference>
<dbReference type="InterPro" id="IPR002110">
    <property type="entry name" value="Ankyrin_rpt"/>
</dbReference>
<dbReference type="SUPFAM" id="SSF48403">
    <property type="entry name" value="Ankyrin repeat"/>
    <property type="match status" value="1"/>
</dbReference>
<dbReference type="PANTHER" id="PTHR24128:SF24">
    <property type="entry name" value="ANKYRIN REPEAT PROTEIN"/>
    <property type="match status" value="1"/>
</dbReference>
<dbReference type="EMBL" id="VOIH02000004">
    <property type="protein sequence ID" value="KAF3449085.1"/>
    <property type="molecule type" value="Genomic_DNA"/>
</dbReference>
<organism evidence="3 4">
    <name type="scientific">Rhamnella rubrinervis</name>
    <dbReference type="NCBI Taxonomy" id="2594499"/>
    <lineage>
        <taxon>Eukaryota</taxon>
        <taxon>Viridiplantae</taxon>
        <taxon>Streptophyta</taxon>
        <taxon>Embryophyta</taxon>
        <taxon>Tracheophyta</taxon>
        <taxon>Spermatophyta</taxon>
        <taxon>Magnoliopsida</taxon>
        <taxon>eudicotyledons</taxon>
        <taxon>Gunneridae</taxon>
        <taxon>Pentapetalae</taxon>
        <taxon>rosids</taxon>
        <taxon>fabids</taxon>
        <taxon>Rosales</taxon>
        <taxon>Rhamnaceae</taxon>
        <taxon>rhamnoid group</taxon>
        <taxon>Rhamneae</taxon>
        <taxon>Rhamnella</taxon>
    </lineage>
</organism>
<feature type="domain" description="PGG" evidence="2">
    <location>
        <begin position="305"/>
        <end position="343"/>
    </location>
</feature>
<comment type="caution">
    <text evidence="3">The sequence shown here is derived from an EMBL/GenBank/DDBJ whole genome shotgun (WGS) entry which is preliminary data.</text>
</comment>
<feature type="region of interest" description="Disordered" evidence="1">
    <location>
        <begin position="336"/>
        <end position="358"/>
    </location>
</feature>
<evidence type="ECO:0000313" key="4">
    <source>
        <dbReference type="Proteomes" id="UP000796880"/>
    </source>
</evidence>
<protein>
    <recommendedName>
        <fullName evidence="2">PGG domain-containing protein</fullName>
    </recommendedName>
</protein>
<reference evidence="3" key="1">
    <citation type="submission" date="2020-03" db="EMBL/GenBank/DDBJ databases">
        <title>A high-quality chromosome-level genome assembly of a woody plant with both climbing and erect habits, Rhamnella rubrinervis.</title>
        <authorList>
            <person name="Lu Z."/>
            <person name="Yang Y."/>
            <person name="Zhu X."/>
            <person name="Sun Y."/>
        </authorList>
    </citation>
    <scope>NUCLEOTIDE SEQUENCE</scope>
    <source>
        <strain evidence="3">BYM</strain>
        <tissue evidence="3">Leaf</tissue>
    </source>
</reference>
<dbReference type="PANTHER" id="PTHR24128">
    <property type="entry name" value="HOMEOBOX PROTEIN WARIAI"/>
    <property type="match status" value="1"/>
</dbReference>
<dbReference type="InterPro" id="IPR036770">
    <property type="entry name" value="Ankyrin_rpt-contain_sf"/>
</dbReference>
<dbReference type="AlphaFoldDB" id="A0A8K0HBX6"/>
<evidence type="ECO:0000313" key="3">
    <source>
        <dbReference type="EMBL" id="KAF3449085.1"/>
    </source>
</evidence>
<dbReference type="Proteomes" id="UP000796880">
    <property type="component" value="Unassembled WGS sequence"/>
</dbReference>
<dbReference type="Pfam" id="PF12796">
    <property type="entry name" value="Ank_2"/>
    <property type="match status" value="2"/>
</dbReference>
<evidence type="ECO:0000256" key="1">
    <source>
        <dbReference type="SAM" id="MobiDB-lite"/>
    </source>
</evidence>
<feature type="compositionally biased region" description="Basic and acidic residues" evidence="1">
    <location>
        <begin position="347"/>
        <end position="358"/>
    </location>
</feature>
<name>A0A8K0HBX6_9ROSA</name>
<dbReference type="InterPro" id="IPR026961">
    <property type="entry name" value="PGG_dom"/>
</dbReference>
<proteinExistence type="predicted"/>
<dbReference type="Gene3D" id="1.25.40.20">
    <property type="entry name" value="Ankyrin repeat-containing domain"/>
    <property type="match status" value="1"/>
</dbReference>
<keyword evidence="4" id="KW-1185">Reference proteome</keyword>
<dbReference type="PRINTS" id="PR01415">
    <property type="entry name" value="ANKYRIN"/>
</dbReference>
<dbReference type="SMART" id="SM00248">
    <property type="entry name" value="ANK"/>
    <property type="match status" value="6"/>
</dbReference>
<accession>A0A8K0HBX6</accession>
<gene>
    <name evidence="3" type="ORF">FNV43_RR09809</name>
</gene>